<evidence type="ECO:0000256" key="2">
    <source>
        <dbReference type="PROSITE-ProRule" id="PRU00169"/>
    </source>
</evidence>
<evidence type="ECO:0000313" key="5">
    <source>
        <dbReference type="Proteomes" id="UP000003688"/>
    </source>
</evidence>
<dbReference type="AlphaFoldDB" id="B9XGY4"/>
<dbReference type="RefSeq" id="WP_007415080.1">
    <property type="nucleotide sequence ID" value="NZ_ABOX02000013.1"/>
</dbReference>
<feature type="modified residue" description="4-aspartylphosphate" evidence="2">
    <location>
        <position position="69"/>
    </location>
</feature>
<gene>
    <name evidence="4" type="ORF">Cflav_PD4074</name>
</gene>
<dbReference type="GO" id="GO:0000160">
    <property type="term" value="P:phosphorelay signal transduction system"/>
    <property type="evidence" value="ECO:0007669"/>
    <property type="project" value="InterPro"/>
</dbReference>
<dbReference type="InterPro" id="IPR001789">
    <property type="entry name" value="Sig_transdc_resp-reg_receiver"/>
</dbReference>
<accession>B9XGY4</accession>
<dbReference type="Proteomes" id="UP000003688">
    <property type="component" value="Unassembled WGS sequence"/>
</dbReference>
<name>B9XGY4_PEDPL</name>
<dbReference type="InterPro" id="IPR011006">
    <property type="entry name" value="CheY-like_superfamily"/>
</dbReference>
<dbReference type="OrthoDB" id="9790669at2"/>
<dbReference type="CDD" id="cd00156">
    <property type="entry name" value="REC"/>
    <property type="match status" value="1"/>
</dbReference>
<dbReference type="Pfam" id="PF00072">
    <property type="entry name" value="Response_reg"/>
    <property type="match status" value="1"/>
</dbReference>
<dbReference type="STRING" id="320771.Cflav_PD4074"/>
<sequence>MTETKTNCSHPVKNSGALIYVVDDEPMLLELATVILEPQGHNIKSFRDPEVALQTYAKANPKPAVLITDYAMHTMNGMELIEQFRRIDPNQKILLVSGTVGEDIFQNAPAKPDHFLAKPYQASELIDVVASLLKQQPR</sequence>
<dbReference type="Gene3D" id="3.40.50.2300">
    <property type="match status" value="1"/>
</dbReference>
<dbReference type="PANTHER" id="PTHR44591">
    <property type="entry name" value="STRESS RESPONSE REGULATOR PROTEIN 1"/>
    <property type="match status" value="1"/>
</dbReference>
<dbReference type="InterPro" id="IPR050595">
    <property type="entry name" value="Bact_response_regulator"/>
</dbReference>
<protein>
    <submittedName>
        <fullName evidence="4">Response regulator receiver protein</fullName>
    </submittedName>
</protein>
<dbReference type="PANTHER" id="PTHR44591:SF3">
    <property type="entry name" value="RESPONSE REGULATORY DOMAIN-CONTAINING PROTEIN"/>
    <property type="match status" value="1"/>
</dbReference>
<dbReference type="PROSITE" id="PS50110">
    <property type="entry name" value="RESPONSE_REGULATORY"/>
    <property type="match status" value="1"/>
</dbReference>
<proteinExistence type="predicted"/>
<organism evidence="4 5">
    <name type="scientific">Pedosphaera parvula (strain Ellin514)</name>
    <dbReference type="NCBI Taxonomy" id="320771"/>
    <lineage>
        <taxon>Bacteria</taxon>
        <taxon>Pseudomonadati</taxon>
        <taxon>Verrucomicrobiota</taxon>
        <taxon>Pedosphaerae</taxon>
        <taxon>Pedosphaerales</taxon>
        <taxon>Pedosphaeraceae</taxon>
        <taxon>Pedosphaera</taxon>
    </lineage>
</organism>
<feature type="domain" description="Response regulatory" evidence="3">
    <location>
        <begin position="18"/>
        <end position="133"/>
    </location>
</feature>
<dbReference type="EMBL" id="ABOX02000013">
    <property type="protein sequence ID" value="EEF60905.1"/>
    <property type="molecule type" value="Genomic_DNA"/>
</dbReference>
<keyword evidence="1 2" id="KW-0597">Phosphoprotein</keyword>
<comment type="caution">
    <text evidence="4">The sequence shown here is derived from an EMBL/GenBank/DDBJ whole genome shotgun (WGS) entry which is preliminary data.</text>
</comment>
<evidence type="ECO:0000256" key="1">
    <source>
        <dbReference type="ARBA" id="ARBA00022553"/>
    </source>
</evidence>
<evidence type="ECO:0000259" key="3">
    <source>
        <dbReference type="PROSITE" id="PS50110"/>
    </source>
</evidence>
<evidence type="ECO:0000313" key="4">
    <source>
        <dbReference type="EMBL" id="EEF60905.1"/>
    </source>
</evidence>
<dbReference type="SUPFAM" id="SSF52172">
    <property type="entry name" value="CheY-like"/>
    <property type="match status" value="1"/>
</dbReference>
<keyword evidence="5" id="KW-1185">Reference proteome</keyword>
<dbReference type="SMART" id="SM00448">
    <property type="entry name" value="REC"/>
    <property type="match status" value="1"/>
</dbReference>
<reference evidence="4 5" key="1">
    <citation type="journal article" date="2011" name="J. Bacteriol.">
        <title>Genome sequence of 'Pedosphaera parvula' Ellin514, an aerobic Verrucomicrobial isolate from pasture soil.</title>
        <authorList>
            <person name="Kant R."/>
            <person name="van Passel M.W."/>
            <person name="Sangwan P."/>
            <person name="Palva A."/>
            <person name="Lucas S."/>
            <person name="Copeland A."/>
            <person name="Lapidus A."/>
            <person name="Glavina Del Rio T."/>
            <person name="Dalin E."/>
            <person name="Tice H."/>
            <person name="Bruce D."/>
            <person name="Goodwin L."/>
            <person name="Pitluck S."/>
            <person name="Chertkov O."/>
            <person name="Larimer F.W."/>
            <person name="Land M.L."/>
            <person name="Hauser L."/>
            <person name="Brettin T.S."/>
            <person name="Detter J.C."/>
            <person name="Han S."/>
            <person name="de Vos W.M."/>
            <person name="Janssen P.H."/>
            <person name="Smidt H."/>
        </authorList>
    </citation>
    <scope>NUCLEOTIDE SEQUENCE [LARGE SCALE GENOMIC DNA]</scope>
    <source>
        <strain evidence="4 5">Ellin514</strain>
    </source>
</reference>